<evidence type="ECO:0000313" key="2">
    <source>
        <dbReference type="EMBL" id="KAK3360095.1"/>
    </source>
</evidence>
<dbReference type="EMBL" id="JAUIQD010000002">
    <property type="protein sequence ID" value="KAK3360095.1"/>
    <property type="molecule type" value="Genomic_DNA"/>
</dbReference>
<gene>
    <name evidence="2" type="ORF">B0T25DRAFT_119939</name>
</gene>
<accession>A0AAJ0MIB1</accession>
<organism evidence="2 3">
    <name type="scientific">Lasiosphaeria hispida</name>
    <dbReference type="NCBI Taxonomy" id="260671"/>
    <lineage>
        <taxon>Eukaryota</taxon>
        <taxon>Fungi</taxon>
        <taxon>Dikarya</taxon>
        <taxon>Ascomycota</taxon>
        <taxon>Pezizomycotina</taxon>
        <taxon>Sordariomycetes</taxon>
        <taxon>Sordariomycetidae</taxon>
        <taxon>Sordariales</taxon>
        <taxon>Lasiosphaeriaceae</taxon>
        <taxon>Lasiosphaeria</taxon>
    </lineage>
</organism>
<sequence length="189" mass="21049">MGGFLSEPHELPRARPIWPVWRVFSPWPSPIPAQPAAAQFGKAKHFFLKPQTKARAAFCGSCGLRTKMAVGTGGFWPERSRSGWEGAVGRTGGLVFGCLGFFFTFWLCFCRVSAETGRYCWETGEGVCVCSRVRLPFFFPEEGRVVLRVGYMQVVALAFCVCVFVTLRETERKGSGCVCCAVLNFSFWD</sequence>
<dbReference type="AlphaFoldDB" id="A0AAJ0MIB1"/>
<comment type="caution">
    <text evidence="2">The sequence shown here is derived from an EMBL/GenBank/DDBJ whole genome shotgun (WGS) entry which is preliminary data.</text>
</comment>
<name>A0AAJ0MIB1_9PEZI</name>
<feature type="transmembrane region" description="Helical" evidence="1">
    <location>
        <begin position="145"/>
        <end position="167"/>
    </location>
</feature>
<reference evidence="2" key="1">
    <citation type="journal article" date="2023" name="Mol. Phylogenet. Evol.">
        <title>Genome-scale phylogeny and comparative genomics of the fungal order Sordariales.</title>
        <authorList>
            <person name="Hensen N."/>
            <person name="Bonometti L."/>
            <person name="Westerberg I."/>
            <person name="Brannstrom I.O."/>
            <person name="Guillou S."/>
            <person name="Cros-Aarteil S."/>
            <person name="Calhoun S."/>
            <person name="Haridas S."/>
            <person name="Kuo A."/>
            <person name="Mondo S."/>
            <person name="Pangilinan J."/>
            <person name="Riley R."/>
            <person name="LaButti K."/>
            <person name="Andreopoulos B."/>
            <person name="Lipzen A."/>
            <person name="Chen C."/>
            <person name="Yan M."/>
            <person name="Daum C."/>
            <person name="Ng V."/>
            <person name="Clum A."/>
            <person name="Steindorff A."/>
            <person name="Ohm R.A."/>
            <person name="Martin F."/>
            <person name="Silar P."/>
            <person name="Natvig D.O."/>
            <person name="Lalanne C."/>
            <person name="Gautier V."/>
            <person name="Ament-Velasquez S.L."/>
            <person name="Kruys A."/>
            <person name="Hutchinson M.I."/>
            <person name="Powell A.J."/>
            <person name="Barry K."/>
            <person name="Miller A.N."/>
            <person name="Grigoriev I.V."/>
            <person name="Debuchy R."/>
            <person name="Gladieux P."/>
            <person name="Hiltunen Thoren M."/>
            <person name="Johannesson H."/>
        </authorList>
    </citation>
    <scope>NUCLEOTIDE SEQUENCE</scope>
    <source>
        <strain evidence="2">CBS 955.72</strain>
    </source>
</reference>
<reference evidence="2" key="2">
    <citation type="submission" date="2023-06" db="EMBL/GenBank/DDBJ databases">
        <authorList>
            <consortium name="Lawrence Berkeley National Laboratory"/>
            <person name="Haridas S."/>
            <person name="Hensen N."/>
            <person name="Bonometti L."/>
            <person name="Westerberg I."/>
            <person name="Brannstrom I.O."/>
            <person name="Guillou S."/>
            <person name="Cros-Aarteil S."/>
            <person name="Calhoun S."/>
            <person name="Kuo A."/>
            <person name="Mondo S."/>
            <person name="Pangilinan J."/>
            <person name="Riley R."/>
            <person name="Labutti K."/>
            <person name="Andreopoulos B."/>
            <person name="Lipzen A."/>
            <person name="Chen C."/>
            <person name="Yanf M."/>
            <person name="Daum C."/>
            <person name="Ng V."/>
            <person name="Clum A."/>
            <person name="Steindorff A."/>
            <person name="Ohm R."/>
            <person name="Martin F."/>
            <person name="Silar P."/>
            <person name="Natvig D."/>
            <person name="Lalanne C."/>
            <person name="Gautier V."/>
            <person name="Ament-Velasquez S.L."/>
            <person name="Kruys A."/>
            <person name="Hutchinson M.I."/>
            <person name="Powell A.J."/>
            <person name="Barry K."/>
            <person name="Miller A.N."/>
            <person name="Grigoriev I.V."/>
            <person name="Debuchy R."/>
            <person name="Gladieux P."/>
            <person name="Thoren M.H."/>
            <person name="Johannesson H."/>
        </authorList>
    </citation>
    <scope>NUCLEOTIDE SEQUENCE</scope>
    <source>
        <strain evidence="2">CBS 955.72</strain>
    </source>
</reference>
<evidence type="ECO:0000256" key="1">
    <source>
        <dbReference type="SAM" id="Phobius"/>
    </source>
</evidence>
<dbReference type="Proteomes" id="UP001275084">
    <property type="component" value="Unassembled WGS sequence"/>
</dbReference>
<keyword evidence="1" id="KW-1133">Transmembrane helix</keyword>
<keyword evidence="1" id="KW-0472">Membrane</keyword>
<keyword evidence="3" id="KW-1185">Reference proteome</keyword>
<proteinExistence type="predicted"/>
<keyword evidence="1" id="KW-0812">Transmembrane</keyword>
<protein>
    <submittedName>
        <fullName evidence="2">Uncharacterized protein</fullName>
    </submittedName>
</protein>
<evidence type="ECO:0000313" key="3">
    <source>
        <dbReference type="Proteomes" id="UP001275084"/>
    </source>
</evidence>
<feature type="transmembrane region" description="Helical" evidence="1">
    <location>
        <begin position="87"/>
        <end position="107"/>
    </location>
</feature>